<sequence length="82" mass="9760">MFKNIHNNSLLNKMKKIYNACVKPTNLNYDLKLFILIKKLLLSRVFNALFSVKNYSNLYYAIGHYLRDFVYPGQFSYEDVIL</sequence>
<dbReference type="AlphaFoldDB" id="A0A0F9MKB6"/>
<protein>
    <submittedName>
        <fullName evidence="1">Uncharacterized protein</fullName>
    </submittedName>
</protein>
<reference evidence="1" key="1">
    <citation type="journal article" date="2015" name="Nature">
        <title>Complex archaea that bridge the gap between prokaryotes and eukaryotes.</title>
        <authorList>
            <person name="Spang A."/>
            <person name="Saw J.H."/>
            <person name="Jorgensen S.L."/>
            <person name="Zaremba-Niedzwiedzka K."/>
            <person name="Martijn J."/>
            <person name="Lind A.E."/>
            <person name="van Eijk R."/>
            <person name="Schleper C."/>
            <person name="Guy L."/>
            <person name="Ettema T.J."/>
        </authorList>
    </citation>
    <scope>NUCLEOTIDE SEQUENCE</scope>
</reference>
<organism evidence="1">
    <name type="scientific">marine sediment metagenome</name>
    <dbReference type="NCBI Taxonomy" id="412755"/>
    <lineage>
        <taxon>unclassified sequences</taxon>
        <taxon>metagenomes</taxon>
        <taxon>ecological metagenomes</taxon>
    </lineage>
</organism>
<comment type="caution">
    <text evidence="1">The sequence shown here is derived from an EMBL/GenBank/DDBJ whole genome shotgun (WGS) entry which is preliminary data.</text>
</comment>
<name>A0A0F9MKB6_9ZZZZ</name>
<evidence type="ECO:0000313" key="1">
    <source>
        <dbReference type="EMBL" id="KKM69612.1"/>
    </source>
</evidence>
<proteinExistence type="predicted"/>
<gene>
    <name evidence="1" type="ORF">LCGC14_1448980</name>
</gene>
<dbReference type="EMBL" id="LAZR01009959">
    <property type="protein sequence ID" value="KKM69612.1"/>
    <property type="molecule type" value="Genomic_DNA"/>
</dbReference>
<accession>A0A0F9MKB6</accession>